<dbReference type="InterPro" id="IPR005135">
    <property type="entry name" value="Endo/exonuclease/phosphatase"/>
</dbReference>
<reference evidence="2" key="1">
    <citation type="submission" date="2022-04" db="EMBL/GenBank/DDBJ databases">
        <title>Halocatena sp. nov., isolated from a salt lake.</title>
        <authorList>
            <person name="Cui H.-L."/>
        </authorList>
    </citation>
    <scope>NUCLEOTIDE SEQUENCE</scope>
    <source>
        <strain evidence="2">AD-1</strain>
    </source>
</reference>
<evidence type="ECO:0000313" key="2">
    <source>
        <dbReference type="EMBL" id="UPM43490.1"/>
    </source>
</evidence>
<dbReference type="AlphaFoldDB" id="A0A8U0A2V1"/>
<keyword evidence="2" id="KW-0255">Endonuclease</keyword>
<keyword evidence="2" id="KW-0540">Nuclease</keyword>
<evidence type="ECO:0000313" key="3">
    <source>
        <dbReference type="Proteomes" id="UP000831768"/>
    </source>
</evidence>
<feature type="domain" description="Endonuclease/exonuclease/phosphatase" evidence="1">
    <location>
        <begin position="53"/>
        <end position="382"/>
    </location>
</feature>
<dbReference type="SUPFAM" id="SSF56219">
    <property type="entry name" value="DNase I-like"/>
    <property type="match status" value="1"/>
</dbReference>
<evidence type="ECO:0000259" key="1">
    <source>
        <dbReference type="Pfam" id="PF03372"/>
    </source>
</evidence>
<proteinExistence type="predicted"/>
<dbReference type="RefSeq" id="WP_247994157.1">
    <property type="nucleotide sequence ID" value="NZ_CP096019.1"/>
</dbReference>
<name>A0A8U0A2V1_9EURY</name>
<dbReference type="PROSITE" id="PS51318">
    <property type="entry name" value="TAT"/>
    <property type="match status" value="1"/>
</dbReference>
<dbReference type="Proteomes" id="UP000831768">
    <property type="component" value="Chromosome"/>
</dbReference>
<protein>
    <submittedName>
        <fullName evidence="2">Endonuclease/exonuclease/phosphatase family protein</fullName>
    </submittedName>
</protein>
<dbReference type="Gene3D" id="3.60.10.10">
    <property type="entry name" value="Endonuclease/exonuclease/phosphatase"/>
    <property type="match status" value="1"/>
</dbReference>
<dbReference type="GO" id="GO:0004519">
    <property type="term" value="F:endonuclease activity"/>
    <property type="evidence" value="ECO:0007669"/>
    <property type="project" value="UniProtKB-KW"/>
</dbReference>
<dbReference type="InterPro" id="IPR006311">
    <property type="entry name" value="TAT_signal"/>
</dbReference>
<sequence>MEHTSRRGFLAVSGTAVAAVSLGGIVGGRSVPRSVTFATYNIEDLTTEQVQSRGDPQAAAAARVIQEVRPDVLALNELVNNRQASVVKDVPATPTNARAFVENYLRVPQREDLTGIEYPFVHTPPSNTGVHSGMDLDNDGTIDDTPGDQGYADDAYGFGQYPGQYALAIVSRYPIETDAVRSFRRFRWQDMPDSEIVRDPVSDMYLTDEETDRFRLSSKTHVDVPVACLGTTVHALLAHPTPPVFDGPENFNGKRCHDEIRLLADYAAGVSYVCDDDGRRGGLYDDASYVLLGDMNASPGDDETLRAVDTYFLGGEFNTRRFPTSPGGAQASSPYLTAEFGQQVDYVLPSPDLSVRNSAVVWPSENANRRGLRRDVETASDHRLVWADVVP</sequence>
<accession>A0A8U0A2V1</accession>
<gene>
    <name evidence="2" type="ORF">MW046_03350</name>
</gene>
<keyword evidence="3" id="KW-1185">Reference proteome</keyword>
<dbReference type="InterPro" id="IPR036691">
    <property type="entry name" value="Endo/exonu/phosph_ase_sf"/>
</dbReference>
<dbReference type="Pfam" id="PF03372">
    <property type="entry name" value="Exo_endo_phos"/>
    <property type="match status" value="1"/>
</dbReference>
<dbReference type="GeneID" id="71927051"/>
<dbReference type="EMBL" id="CP096019">
    <property type="protein sequence ID" value="UPM43490.1"/>
    <property type="molecule type" value="Genomic_DNA"/>
</dbReference>
<keyword evidence="2" id="KW-0378">Hydrolase</keyword>
<dbReference type="KEGG" id="haad:MW046_03350"/>
<organism evidence="2 3">
    <name type="scientific">Halocatena salina</name>
    <dbReference type="NCBI Taxonomy" id="2934340"/>
    <lineage>
        <taxon>Archaea</taxon>
        <taxon>Methanobacteriati</taxon>
        <taxon>Methanobacteriota</taxon>
        <taxon>Stenosarchaea group</taxon>
        <taxon>Halobacteria</taxon>
        <taxon>Halobacteriales</taxon>
        <taxon>Natronomonadaceae</taxon>
        <taxon>Halocatena</taxon>
    </lineage>
</organism>